<accession>W0F1S3</accession>
<dbReference type="HOGENOM" id="CLU_075053_9_2_10"/>
<evidence type="ECO:0000313" key="2">
    <source>
        <dbReference type="EMBL" id="AHF17010.1"/>
    </source>
</evidence>
<dbReference type="EMBL" id="CP007035">
    <property type="protein sequence ID" value="AHF17010.1"/>
    <property type="molecule type" value="Genomic_DNA"/>
</dbReference>
<dbReference type="InterPro" id="IPR018490">
    <property type="entry name" value="cNMP-bd_dom_sf"/>
</dbReference>
<name>W0F1S3_9BACT</name>
<dbReference type="Proteomes" id="UP000003586">
    <property type="component" value="Chromosome"/>
</dbReference>
<reference evidence="2 3" key="1">
    <citation type="submission" date="2013-12" db="EMBL/GenBank/DDBJ databases">
        <authorList>
            <consortium name="DOE Joint Genome Institute"/>
            <person name="Eisen J."/>
            <person name="Huntemann M."/>
            <person name="Han J."/>
            <person name="Chen A."/>
            <person name="Kyrpides N."/>
            <person name="Mavromatis K."/>
            <person name="Markowitz V."/>
            <person name="Palaniappan K."/>
            <person name="Ivanova N."/>
            <person name="Schaumberg A."/>
            <person name="Pati A."/>
            <person name="Liolios K."/>
            <person name="Nordberg H.P."/>
            <person name="Cantor M.N."/>
            <person name="Hua S.X."/>
            <person name="Woyke T."/>
        </authorList>
    </citation>
    <scope>NUCLEOTIDE SEQUENCE [LARGE SCALE GENOMIC DNA]</scope>
    <source>
        <strain evidence="3">DSM 19437</strain>
    </source>
</reference>
<dbReference type="OrthoDB" id="948610at2"/>
<dbReference type="InterPro" id="IPR000595">
    <property type="entry name" value="cNMP-bd_dom"/>
</dbReference>
<organism evidence="2 3">
    <name type="scientific">Niabella soli DSM 19437</name>
    <dbReference type="NCBI Taxonomy" id="929713"/>
    <lineage>
        <taxon>Bacteria</taxon>
        <taxon>Pseudomonadati</taxon>
        <taxon>Bacteroidota</taxon>
        <taxon>Chitinophagia</taxon>
        <taxon>Chitinophagales</taxon>
        <taxon>Chitinophagaceae</taxon>
        <taxon>Niabella</taxon>
    </lineage>
</organism>
<dbReference type="eggNOG" id="COG0664">
    <property type="taxonomic scope" value="Bacteria"/>
</dbReference>
<keyword evidence="3" id="KW-1185">Reference proteome</keyword>
<gene>
    <name evidence="2" type="ORF">NIASO_00175</name>
</gene>
<dbReference type="PROSITE" id="PS50042">
    <property type="entry name" value="CNMP_BINDING_3"/>
    <property type="match status" value="1"/>
</dbReference>
<proteinExistence type="predicted"/>
<dbReference type="RefSeq" id="WP_008582350.1">
    <property type="nucleotide sequence ID" value="NZ_CP007035.1"/>
</dbReference>
<dbReference type="Pfam" id="PF00027">
    <property type="entry name" value="cNMP_binding"/>
    <property type="match status" value="1"/>
</dbReference>
<evidence type="ECO:0000259" key="1">
    <source>
        <dbReference type="PROSITE" id="PS50042"/>
    </source>
</evidence>
<protein>
    <recommendedName>
        <fullName evidence="1">Cyclic nucleotide-binding domain-containing protein</fullName>
    </recommendedName>
</protein>
<dbReference type="KEGG" id="nso:NIASO_00175"/>
<dbReference type="SUPFAM" id="SSF51206">
    <property type="entry name" value="cAMP-binding domain-like"/>
    <property type="match status" value="1"/>
</dbReference>
<dbReference type="STRING" id="929713.NIASO_00175"/>
<dbReference type="CDD" id="cd00038">
    <property type="entry name" value="CAP_ED"/>
    <property type="match status" value="1"/>
</dbReference>
<feature type="domain" description="Cyclic nucleotide-binding" evidence="1">
    <location>
        <begin position="26"/>
        <end position="114"/>
    </location>
</feature>
<dbReference type="Gene3D" id="2.60.120.10">
    <property type="entry name" value="Jelly Rolls"/>
    <property type="match status" value="1"/>
</dbReference>
<evidence type="ECO:0000313" key="3">
    <source>
        <dbReference type="Proteomes" id="UP000003586"/>
    </source>
</evidence>
<sequence length="180" mass="20805">MEHFLNAIGRFSNNDINVFKEYTTIRTFNKNELLLKHGEICKSVFYILSGSFYQFQMNEVDEIVIDLHLKNEWLFNHTSLINQSPSLTSIKAFAKAEVVELSLTRLHDLISKSSAYLQLGRLFNQASERIYFFDNCLTPAQKYGHLMEAKPLAMLTFPVKMIASYLKIAPETLSRVRARC</sequence>
<dbReference type="InterPro" id="IPR014710">
    <property type="entry name" value="RmlC-like_jellyroll"/>
</dbReference>
<dbReference type="AlphaFoldDB" id="W0F1S3"/>